<comment type="caution">
    <text evidence="2">The sequence shown here is derived from an EMBL/GenBank/DDBJ whole genome shotgun (WGS) entry which is preliminary data.</text>
</comment>
<name>A0ABT8JPX6_9BACL</name>
<dbReference type="EMBL" id="JAROCC010000004">
    <property type="protein sequence ID" value="MDN4607205.1"/>
    <property type="molecule type" value="Genomic_DNA"/>
</dbReference>
<accession>A0ABT8JPX6</accession>
<sequence length="62" mass="6878">MVNLYLYVVTSLLSFIGGFFAYILALKIVWDQSMSGGDMKAVLLWVGIAFFLIATPIYLGII</sequence>
<keyword evidence="1" id="KW-0812">Transmembrane</keyword>
<feature type="transmembrane region" description="Helical" evidence="1">
    <location>
        <begin position="6"/>
        <end position="30"/>
    </location>
</feature>
<dbReference type="RefSeq" id="WP_301242750.1">
    <property type="nucleotide sequence ID" value="NZ_JAROCC010000004.1"/>
</dbReference>
<keyword evidence="1" id="KW-0472">Membrane</keyword>
<evidence type="ECO:0000313" key="2">
    <source>
        <dbReference type="EMBL" id="MDN4607205.1"/>
    </source>
</evidence>
<dbReference type="Proteomes" id="UP001175097">
    <property type="component" value="Unassembled WGS sequence"/>
</dbReference>
<protein>
    <submittedName>
        <fullName evidence="2">Uncharacterized protein</fullName>
    </submittedName>
</protein>
<evidence type="ECO:0000256" key="1">
    <source>
        <dbReference type="SAM" id="Phobius"/>
    </source>
</evidence>
<proteinExistence type="predicted"/>
<gene>
    <name evidence="2" type="ORF">P5G49_06875</name>
</gene>
<reference evidence="2" key="1">
    <citation type="submission" date="2023-03" db="EMBL/GenBank/DDBJ databases">
        <title>MT1 and MT2 Draft Genomes of Novel Species.</title>
        <authorList>
            <person name="Venkateswaran K."/>
        </authorList>
    </citation>
    <scope>NUCLEOTIDE SEQUENCE</scope>
    <source>
        <strain evidence="2">F6_3S_P_2</strain>
    </source>
</reference>
<organism evidence="2 3">
    <name type="scientific">Sporosarcina highlanderae</name>
    <dbReference type="NCBI Taxonomy" id="3035916"/>
    <lineage>
        <taxon>Bacteria</taxon>
        <taxon>Bacillati</taxon>
        <taxon>Bacillota</taxon>
        <taxon>Bacilli</taxon>
        <taxon>Bacillales</taxon>
        <taxon>Caryophanaceae</taxon>
        <taxon>Sporosarcina</taxon>
    </lineage>
</organism>
<feature type="transmembrane region" description="Helical" evidence="1">
    <location>
        <begin position="42"/>
        <end position="61"/>
    </location>
</feature>
<keyword evidence="3" id="KW-1185">Reference proteome</keyword>
<evidence type="ECO:0000313" key="3">
    <source>
        <dbReference type="Proteomes" id="UP001175097"/>
    </source>
</evidence>
<keyword evidence="1" id="KW-1133">Transmembrane helix</keyword>